<proteinExistence type="predicted"/>
<dbReference type="RefSeq" id="WP_255227659.1">
    <property type="nucleotide sequence ID" value="NZ_JAJEKE010000009.1"/>
</dbReference>
<evidence type="ECO:0000256" key="1">
    <source>
        <dbReference type="SAM" id="Phobius"/>
    </source>
</evidence>
<comment type="caution">
    <text evidence="2">The sequence shown here is derived from an EMBL/GenBank/DDBJ whole genome shotgun (WGS) entry which is preliminary data.</text>
</comment>
<gene>
    <name evidence="2" type="ORF">LJD61_11355</name>
</gene>
<dbReference type="EMBL" id="JAJEKE010000009">
    <property type="protein sequence ID" value="MCQ1530142.1"/>
    <property type="molecule type" value="Genomic_DNA"/>
</dbReference>
<accession>A0ABT1NFV2</accession>
<keyword evidence="1" id="KW-1133">Transmembrane helix</keyword>
<organism evidence="2 3">
    <name type="scientific">Lutispora saccharofermentans</name>
    <dbReference type="NCBI Taxonomy" id="3024236"/>
    <lineage>
        <taxon>Bacteria</taxon>
        <taxon>Bacillati</taxon>
        <taxon>Bacillota</taxon>
        <taxon>Clostridia</taxon>
        <taxon>Lutisporales</taxon>
        <taxon>Lutisporaceae</taxon>
        <taxon>Lutispora</taxon>
    </lineage>
</organism>
<reference evidence="2 3" key="1">
    <citation type="submission" date="2021-10" db="EMBL/GenBank/DDBJ databases">
        <title>Lutispora strain m25 sp. nov., a thermophilic, non-spore-forming bacterium isolated from a lab-scale methanogenic bioreactor digesting anaerobic sludge.</title>
        <authorList>
            <person name="El Houari A."/>
            <person name="Mcdonald J."/>
        </authorList>
    </citation>
    <scope>NUCLEOTIDE SEQUENCE [LARGE SCALE GENOMIC DNA]</scope>
    <source>
        <strain evidence="3">m25</strain>
    </source>
</reference>
<sequence length="98" mass="11458">MKSNLKGRIIIITVVAFVLSWFSDFLPKQVVKIVTGSYISKQEDGNDYKLKDVEYSPAHDCYFAYYYKKENPSGETRNIGVYYRWLPFNVYFDSAYPG</sequence>
<keyword evidence="1" id="KW-0812">Transmembrane</keyword>
<evidence type="ECO:0000313" key="3">
    <source>
        <dbReference type="Proteomes" id="UP001651880"/>
    </source>
</evidence>
<dbReference type="Proteomes" id="UP001651880">
    <property type="component" value="Unassembled WGS sequence"/>
</dbReference>
<keyword evidence="1" id="KW-0472">Membrane</keyword>
<feature type="transmembrane region" description="Helical" evidence="1">
    <location>
        <begin position="7"/>
        <end position="23"/>
    </location>
</feature>
<keyword evidence="3" id="KW-1185">Reference proteome</keyword>
<evidence type="ECO:0000313" key="2">
    <source>
        <dbReference type="EMBL" id="MCQ1530142.1"/>
    </source>
</evidence>
<name>A0ABT1NFV2_9FIRM</name>
<protein>
    <submittedName>
        <fullName evidence="2">Uncharacterized protein</fullName>
    </submittedName>
</protein>